<organism evidence="2 3">
    <name type="scientific">Vespula squamosa</name>
    <name type="common">Southern yellow jacket</name>
    <name type="synonym">Wasp</name>
    <dbReference type="NCBI Taxonomy" id="30214"/>
    <lineage>
        <taxon>Eukaryota</taxon>
        <taxon>Metazoa</taxon>
        <taxon>Ecdysozoa</taxon>
        <taxon>Arthropoda</taxon>
        <taxon>Hexapoda</taxon>
        <taxon>Insecta</taxon>
        <taxon>Pterygota</taxon>
        <taxon>Neoptera</taxon>
        <taxon>Endopterygota</taxon>
        <taxon>Hymenoptera</taxon>
        <taxon>Apocrita</taxon>
        <taxon>Aculeata</taxon>
        <taxon>Vespoidea</taxon>
        <taxon>Vespidae</taxon>
        <taxon>Vespinae</taxon>
        <taxon>Vespula</taxon>
    </lineage>
</organism>
<accession>A0ABD2AQW7</accession>
<gene>
    <name evidence="2" type="ORF">V1478_009153</name>
</gene>
<comment type="caution">
    <text evidence="2">The sequence shown here is derived from an EMBL/GenBank/DDBJ whole genome shotgun (WGS) entry which is preliminary data.</text>
</comment>
<feature type="region of interest" description="Disordered" evidence="1">
    <location>
        <begin position="86"/>
        <end position="111"/>
    </location>
</feature>
<dbReference type="Proteomes" id="UP001607302">
    <property type="component" value="Unassembled WGS sequence"/>
</dbReference>
<proteinExistence type="predicted"/>
<evidence type="ECO:0000313" key="3">
    <source>
        <dbReference type="Proteomes" id="UP001607302"/>
    </source>
</evidence>
<keyword evidence="3" id="KW-1185">Reference proteome</keyword>
<dbReference type="AlphaFoldDB" id="A0ABD2AQW7"/>
<sequence length="111" mass="12633">MARFHVPPLRTSCDPVTKLGLREHRKFRRKFEFLTISRATSSHEMARFHVPPLRTSCDPVTKLGLREHRKLRRKLEFLTGDNNLPGDGTISRDNNLPGGGTISRATSSHLM</sequence>
<protein>
    <submittedName>
        <fullName evidence="2">Uncharacterized protein</fullName>
    </submittedName>
</protein>
<reference evidence="2 3" key="1">
    <citation type="journal article" date="2024" name="Ann. Entomol. Soc. Am.">
        <title>Genomic analyses of the southern and eastern yellowjacket wasps (Hymenoptera: Vespidae) reveal evolutionary signatures of social life.</title>
        <authorList>
            <person name="Catto M.A."/>
            <person name="Caine P.B."/>
            <person name="Orr S.E."/>
            <person name="Hunt B.G."/>
            <person name="Goodisman M.A.D."/>
        </authorList>
    </citation>
    <scope>NUCLEOTIDE SEQUENCE [LARGE SCALE GENOMIC DNA]</scope>
    <source>
        <strain evidence="2">233</strain>
        <tissue evidence="2">Head and thorax</tissue>
    </source>
</reference>
<evidence type="ECO:0000256" key="1">
    <source>
        <dbReference type="SAM" id="MobiDB-lite"/>
    </source>
</evidence>
<dbReference type="EMBL" id="JAUDFV010000141">
    <property type="protein sequence ID" value="KAL2722290.1"/>
    <property type="molecule type" value="Genomic_DNA"/>
</dbReference>
<evidence type="ECO:0000313" key="2">
    <source>
        <dbReference type="EMBL" id="KAL2722290.1"/>
    </source>
</evidence>
<name>A0ABD2AQW7_VESSQ</name>